<reference evidence="2" key="1">
    <citation type="journal article" date="2019" name="Int. J. Syst. Evol. Microbiol.">
        <title>The Global Catalogue of Microorganisms (GCM) 10K type strain sequencing project: providing services to taxonomists for standard genome sequencing and annotation.</title>
        <authorList>
            <consortium name="The Broad Institute Genomics Platform"/>
            <consortium name="The Broad Institute Genome Sequencing Center for Infectious Disease"/>
            <person name="Wu L."/>
            <person name="Ma J."/>
        </authorList>
    </citation>
    <scope>NUCLEOTIDE SEQUENCE [LARGE SCALE GENOMIC DNA]</scope>
    <source>
        <strain evidence="2">JCM 15442</strain>
    </source>
</reference>
<accession>A0ABQ2GHG4</accession>
<sequence length="108" mass="11810">MPDGSTALDLDLKQPDRTSAAQAVLALTQWTFDEALAEIEAQAGQQFAPGWCGSLCRCCAVRASGRCRRHHPQNSRRMCRFPGYNWKTNVLDGPLSILATAPWHGSAP</sequence>
<organism evidence="1 2">
    <name type="scientific">Deinococcus aerolatus</name>
    <dbReference type="NCBI Taxonomy" id="522487"/>
    <lineage>
        <taxon>Bacteria</taxon>
        <taxon>Thermotogati</taxon>
        <taxon>Deinococcota</taxon>
        <taxon>Deinococci</taxon>
        <taxon>Deinococcales</taxon>
        <taxon>Deinococcaceae</taxon>
        <taxon>Deinococcus</taxon>
    </lineage>
</organism>
<evidence type="ECO:0000313" key="1">
    <source>
        <dbReference type="EMBL" id="GGL94824.1"/>
    </source>
</evidence>
<keyword evidence="2" id="KW-1185">Reference proteome</keyword>
<evidence type="ECO:0000313" key="2">
    <source>
        <dbReference type="Proteomes" id="UP000639973"/>
    </source>
</evidence>
<name>A0ABQ2GHG4_9DEIO</name>
<proteinExistence type="predicted"/>
<protein>
    <submittedName>
        <fullName evidence="1">Uncharacterized protein</fullName>
    </submittedName>
</protein>
<dbReference type="Proteomes" id="UP000639973">
    <property type="component" value="Unassembled WGS sequence"/>
</dbReference>
<comment type="caution">
    <text evidence="1">The sequence shown here is derived from an EMBL/GenBank/DDBJ whole genome shotgun (WGS) entry which is preliminary data.</text>
</comment>
<dbReference type="EMBL" id="BMOL01000036">
    <property type="protein sequence ID" value="GGL94824.1"/>
    <property type="molecule type" value="Genomic_DNA"/>
</dbReference>
<gene>
    <name evidence="1" type="ORF">GCM10010840_36050</name>
</gene>